<dbReference type="InterPro" id="IPR052652">
    <property type="entry name" value="Telomerase_Complex_Comp"/>
</dbReference>
<sequence>MKSFSQLVNCPAPPSCCPALQPSNLASTSSLLSTSSLYSISSSPLLSTQNKLLTQQPLSPSCPLTSSVIRDSCPSTSFGGALVSLFAQSLTLAQASLGNEVTEDEIEDEEISEEMHSSFEETSAVRKVARQTYLCTALYSFSDLKHLSLSVQVAVYTRQELNIRITANFLLALAASLPSTKRHVRRYFCAAVQLPSDWLEVVRIYSAVSVRKRLCSLPACLKKAMADKFKQFSEYQLAKYNTRKHRCKHNKKKRKGKVEWSFSLSSKTPCIVFFEKKRFSIYNIIILRPGHYNFLVINFKIIFSATN</sequence>
<proteinExistence type="predicted"/>
<dbReference type="PROSITE" id="PS50988">
    <property type="entry name" value="TROVE"/>
    <property type="match status" value="1"/>
</dbReference>
<evidence type="ECO:0000259" key="1">
    <source>
        <dbReference type="PROSITE" id="PS50988"/>
    </source>
</evidence>
<reference evidence="2" key="3">
    <citation type="submission" date="2025-08" db="UniProtKB">
        <authorList>
            <consortium name="Ensembl"/>
        </authorList>
    </citation>
    <scope>IDENTIFICATION</scope>
    <source>
        <strain evidence="2">HSOK</strain>
    </source>
</reference>
<dbReference type="InterPro" id="IPR008858">
    <property type="entry name" value="TROVE_dom"/>
</dbReference>
<dbReference type="InterPro" id="IPR037214">
    <property type="entry name" value="TROVE_dom_sf"/>
</dbReference>
<reference evidence="2 3" key="2">
    <citation type="submission" date="2017-04" db="EMBL/GenBank/DDBJ databases">
        <title>CpG methylation of centromeres and impact of large insertions on vertebrate speciation.</title>
        <authorList>
            <person name="Ichikawa K."/>
            <person name="Yoshimura J."/>
            <person name="Morishita S."/>
        </authorList>
    </citation>
    <scope>NUCLEOTIDE SEQUENCE</scope>
    <source>
        <strain evidence="2 3">HSOK</strain>
    </source>
</reference>
<dbReference type="Pfam" id="PF05731">
    <property type="entry name" value="TROVE"/>
    <property type="match status" value="1"/>
</dbReference>
<dbReference type="Ensembl" id="ENSORLT00015000095.1">
    <property type="protein sequence ID" value="ENSORLP00015027537.1"/>
    <property type="gene ID" value="ENSORLG00015009669.1"/>
</dbReference>
<dbReference type="SUPFAM" id="SSF140864">
    <property type="entry name" value="TROVE domain-like"/>
    <property type="match status" value="1"/>
</dbReference>
<organism evidence="2 3">
    <name type="scientific">Oryzias latipes</name>
    <name type="common">Japanese rice fish</name>
    <name type="synonym">Japanese killifish</name>
    <dbReference type="NCBI Taxonomy" id="8090"/>
    <lineage>
        <taxon>Eukaryota</taxon>
        <taxon>Metazoa</taxon>
        <taxon>Chordata</taxon>
        <taxon>Craniata</taxon>
        <taxon>Vertebrata</taxon>
        <taxon>Euteleostomi</taxon>
        <taxon>Actinopterygii</taxon>
        <taxon>Neopterygii</taxon>
        <taxon>Teleostei</taxon>
        <taxon>Neoteleostei</taxon>
        <taxon>Acanthomorphata</taxon>
        <taxon>Ovalentaria</taxon>
        <taxon>Atherinomorphae</taxon>
        <taxon>Beloniformes</taxon>
        <taxon>Adrianichthyidae</taxon>
        <taxon>Oryziinae</taxon>
        <taxon>Oryzias</taxon>
    </lineage>
</organism>
<dbReference type="PANTHER" id="PTHR44791:SF1">
    <property type="entry name" value="TELOMERASE PROTEIN COMPONENT 1"/>
    <property type="match status" value="1"/>
</dbReference>
<evidence type="ECO:0000313" key="3">
    <source>
        <dbReference type="Proteomes" id="UP000265200"/>
    </source>
</evidence>
<dbReference type="AlphaFoldDB" id="A0A3P9J5J9"/>
<name>A0A3P9J5J9_ORYLA</name>
<reference key="1">
    <citation type="journal article" date="2007" name="Nature">
        <title>The medaka draft genome and insights into vertebrate genome evolution.</title>
        <authorList>
            <person name="Kasahara M."/>
            <person name="Naruse K."/>
            <person name="Sasaki S."/>
            <person name="Nakatani Y."/>
            <person name="Qu W."/>
            <person name="Ahsan B."/>
            <person name="Yamada T."/>
            <person name="Nagayasu Y."/>
            <person name="Doi K."/>
            <person name="Kasai Y."/>
            <person name="Jindo T."/>
            <person name="Kobayashi D."/>
            <person name="Shimada A."/>
            <person name="Toyoda A."/>
            <person name="Kuroki Y."/>
            <person name="Fujiyama A."/>
            <person name="Sasaki T."/>
            <person name="Shimizu A."/>
            <person name="Asakawa S."/>
            <person name="Shimizu N."/>
            <person name="Hashimoto S."/>
            <person name="Yang J."/>
            <person name="Lee Y."/>
            <person name="Matsushima K."/>
            <person name="Sugano S."/>
            <person name="Sakaizumi M."/>
            <person name="Narita T."/>
            <person name="Ohishi K."/>
            <person name="Haga S."/>
            <person name="Ohta F."/>
            <person name="Nomoto H."/>
            <person name="Nogata K."/>
            <person name="Morishita T."/>
            <person name="Endo T."/>
            <person name="Shin-I T."/>
            <person name="Takeda H."/>
            <person name="Morishita S."/>
            <person name="Kohara Y."/>
        </authorList>
    </citation>
    <scope>NUCLEOTIDE SEQUENCE [LARGE SCALE GENOMIC DNA]</scope>
    <source>
        <strain>Hd-rR</strain>
    </source>
</reference>
<dbReference type="PANTHER" id="PTHR44791">
    <property type="entry name" value="TELOMERASE PROTEIN COMPONENT 1 TEP1"/>
    <property type="match status" value="1"/>
</dbReference>
<accession>A0A3P9J5J9</accession>
<protein>
    <recommendedName>
        <fullName evidence="1">TROVE domain-containing protein</fullName>
    </recommendedName>
</protein>
<dbReference type="Proteomes" id="UP000265200">
    <property type="component" value="Chromosome 17"/>
</dbReference>
<reference evidence="2" key="4">
    <citation type="submission" date="2025-09" db="UniProtKB">
        <authorList>
            <consortium name="Ensembl"/>
        </authorList>
    </citation>
    <scope>IDENTIFICATION</scope>
    <source>
        <strain evidence="2">HSOK</strain>
    </source>
</reference>
<dbReference type="GO" id="GO:0003723">
    <property type="term" value="F:RNA binding"/>
    <property type="evidence" value="ECO:0007669"/>
    <property type="project" value="InterPro"/>
</dbReference>
<feature type="domain" description="TROVE" evidence="1">
    <location>
        <begin position="93"/>
        <end position="307"/>
    </location>
</feature>
<evidence type="ECO:0000313" key="2">
    <source>
        <dbReference type="Ensembl" id="ENSORLP00015027537.1"/>
    </source>
</evidence>